<proteinExistence type="inferred from homology"/>
<dbReference type="PANTHER" id="PTHR12542">
    <property type="entry name" value="EXOCYST COMPLEX PROTEIN EXO70"/>
    <property type="match status" value="1"/>
</dbReference>
<reference evidence="6" key="1">
    <citation type="submission" date="2023-10" db="EMBL/GenBank/DDBJ databases">
        <title>Chromosome-level genome of the transformable northern wattle, Acacia crassicarpa.</title>
        <authorList>
            <person name="Massaro I."/>
            <person name="Sinha N.R."/>
            <person name="Poethig S."/>
            <person name="Leichty A.R."/>
        </authorList>
    </citation>
    <scope>NUCLEOTIDE SEQUENCE</scope>
    <source>
        <strain evidence="6">Acra3RX</strain>
        <tissue evidence="6">Leaf</tissue>
    </source>
</reference>
<keyword evidence="3" id="KW-0653">Protein transport</keyword>
<dbReference type="SUPFAM" id="SSF74788">
    <property type="entry name" value="Cullin repeat-like"/>
    <property type="match status" value="1"/>
</dbReference>
<dbReference type="InterPro" id="IPR046364">
    <property type="entry name" value="Exo70_C"/>
</dbReference>
<evidence type="ECO:0000256" key="1">
    <source>
        <dbReference type="ARBA" id="ARBA00006756"/>
    </source>
</evidence>
<evidence type="ECO:0000313" key="6">
    <source>
        <dbReference type="EMBL" id="KAK4272217.1"/>
    </source>
</evidence>
<dbReference type="PANTHER" id="PTHR12542:SF93">
    <property type="entry name" value="EXOCYST COMPLEX COMPONENT EXO70C2"/>
    <property type="match status" value="1"/>
</dbReference>
<keyword evidence="3" id="KW-0268">Exocytosis</keyword>
<gene>
    <name evidence="6" type="ORF">QN277_020804</name>
</gene>
<feature type="compositionally biased region" description="Basic and acidic residues" evidence="4">
    <location>
        <begin position="14"/>
        <end position="23"/>
    </location>
</feature>
<dbReference type="GO" id="GO:0006887">
    <property type="term" value="P:exocytosis"/>
    <property type="evidence" value="ECO:0007669"/>
    <property type="project" value="UniProtKB-KW"/>
</dbReference>
<feature type="compositionally biased region" description="Basic and acidic residues" evidence="4">
    <location>
        <begin position="34"/>
        <end position="63"/>
    </location>
</feature>
<sequence>MEKNLAESGSFARIDGKKDEGETPRSPLPDSGETDAKEVEAKTDDEAKPPDAADTESKPAVEKEAEDAPIEIAESPPPSLEKVSEDVDQYLETLTKNADVEEASLEIPDFIDKFLELVEEKITVYDSGGAKGKWGEVVGEDSLLLGALHRVSNLVKVLSQSQSSSEQEEINKRKDLLVNHMGALQHRAMSYFEEEFRFLMEESRNPAESDPGGHDLKGKQVEQDRNQWSDDQESIELEPEFPSYPDETIEKLKQIAEEMTSNGYQHECGQIYFVCRRSTIEEKLNKIGFEKMSIDEIMKMQWQILEGDIISAWLKTFKDCAGTVHLSGERKLAESVFGENSSLAVGLSSDLSRCIVIQLLNFAEGVAMLKRAGEKLFKTLDMYETLRDAIPVFEELLPEEVANELKTETTFTKSRLGENVISTFADLEIAIKTDAEKSLVAGGAVHPLTRYLMNYLPFACEYKDTLEQVFKEHSKIERADSTSRPRYDGEGNSANDNDASTEHESPFVAQVIRLMSHLDTNLEWKAKLYKDVSLSCIFMMNNGRYILQKIKGSKEMYSLMGETWCRKRSSDVRTYHKNYQRETWSKVLSCLTPEGLTSQGKVQKPVLKERFKSFNALFDEIHKTQSMWIVNDEQLQSELRVSITAVVIPAYRAFLGRYSQYLDPGRQTGKYIKHQADDIEDFIDELFDGLNPAKRRL</sequence>
<dbReference type="InterPro" id="IPR004140">
    <property type="entry name" value="Exo70"/>
</dbReference>
<feature type="region of interest" description="Disordered" evidence="4">
    <location>
        <begin position="480"/>
        <end position="502"/>
    </location>
</feature>
<dbReference type="GO" id="GO:0005546">
    <property type="term" value="F:phosphatidylinositol-4,5-bisphosphate binding"/>
    <property type="evidence" value="ECO:0007669"/>
    <property type="project" value="InterPro"/>
</dbReference>
<feature type="region of interest" description="Disordered" evidence="4">
    <location>
        <begin position="1"/>
        <end position="85"/>
    </location>
</feature>
<comment type="function">
    <text evidence="3">Component of the exocyst complex.</text>
</comment>
<dbReference type="EMBL" id="JAWXYG010000005">
    <property type="protein sequence ID" value="KAK4272217.1"/>
    <property type="molecule type" value="Genomic_DNA"/>
</dbReference>
<evidence type="ECO:0000259" key="5">
    <source>
        <dbReference type="Pfam" id="PF03081"/>
    </source>
</evidence>
<name>A0AAE1JK78_9FABA</name>
<keyword evidence="2 3" id="KW-0813">Transport</keyword>
<dbReference type="InterPro" id="IPR016159">
    <property type="entry name" value="Cullin_repeat-like_dom_sf"/>
</dbReference>
<dbReference type="Pfam" id="PF03081">
    <property type="entry name" value="Exo70_C"/>
    <property type="match status" value="1"/>
</dbReference>
<feature type="region of interest" description="Disordered" evidence="4">
    <location>
        <begin position="203"/>
        <end position="237"/>
    </location>
</feature>
<dbReference type="AlphaFoldDB" id="A0AAE1JK78"/>
<dbReference type="Proteomes" id="UP001293593">
    <property type="component" value="Unassembled WGS sequence"/>
</dbReference>
<feature type="compositionally biased region" description="Basic and acidic residues" evidence="4">
    <location>
        <begin position="203"/>
        <end position="228"/>
    </location>
</feature>
<feature type="compositionally biased region" description="Basic and acidic residues" evidence="4">
    <location>
        <begin position="480"/>
        <end position="489"/>
    </location>
</feature>
<dbReference type="Gene3D" id="1.20.1280.170">
    <property type="entry name" value="Exocyst complex component Exo70"/>
    <property type="match status" value="1"/>
</dbReference>
<evidence type="ECO:0000256" key="4">
    <source>
        <dbReference type="SAM" id="MobiDB-lite"/>
    </source>
</evidence>
<feature type="domain" description="Exocyst complex subunit Exo70 C-terminal" evidence="5">
    <location>
        <begin position="312"/>
        <end position="685"/>
    </location>
</feature>
<comment type="similarity">
    <text evidence="1 3">Belongs to the EXO70 family.</text>
</comment>
<accession>A0AAE1JK78</accession>
<evidence type="ECO:0000256" key="3">
    <source>
        <dbReference type="RuleBase" id="RU365026"/>
    </source>
</evidence>
<evidence type="ECO:0000313" key="7">
    <source>
        <dbReference type="Proteomes" id="UP001293593"/>
    </source>
</evidence>
<comment type="caution">
    <text evidence="6">The sequence shown here is derived from an EMBL/GenBank/DDBJ whole genome shotgun (WGS) entry which is preliminary data.</text>
</comment>
<organism evidence="6 7">
    <name type="scientific">Acacia crassicarpa</name>
    <name type="common">northern wattle</name>
    <dbReference type="NCBI Taxonomy" id="499986"/>
    <lineage>
        <taxon>Eukaryota</taxon>
        <taxon>Viridiplantae</taxon>
        <taxon>Streptophyta</taxon>
        <taxon>Embryophyta</taxon>
        <taxon>Tracheophyta</taxon>
        <taxon>Spermatophyta</taxon>
        <taxon>Magnoliopsida</taxon>
        <taxon>eudicotyledons</taxon>
        <taxon>Gunneridae</taxon>
        <taxon>Pentapetalae</taxon>
        <taxon>rosids</taxon>
        <taxon>fabids</taxon>
        <taxon>Fabales</taxon>
        <taxon>Fabaceae</taxon>
        <taxon>Caesalpinioideae</taxon>
        <taxon>mimosoid clade</taxon>
        <taxon>Acacieae</taxon>
        <taxon>Acacia</taxon>
    </lineage>
</organism>
<dbReference type="GO" id="GO:0000145">
    <property type="term" value="C:exocyst"/>
    <property type="evidence" value="ECO:0007669"/>
    <property type="project" value="InterPro"/>
</dbReference>
<keyword evidence="7" id="KW-1185">Reference proteome</keyword>
<evidence type="ECO:0000256" key="2">
    <source>
        <dbReference type="ARBA" id="ARBA00022448"/>
    </source>
</evidence>
<dbReference type="Pfam" id="PF20669">
    <property type="entry name" value="Exo70_N"/>
    <property type="match status" value="1"/>
</dbReference>
<dbReference type="GO" id="GO:0015031">
    <property type="term" value="P:protein transport"/>
    <property type="evidence" value="ECO:0007669"/>
    <property type="project" value="UniProtKB-KW"/>
</dbReference>
<protein>
    <recommendedName>
        <fullName evidence="3">Exocyst subunit Exo70 family protein</fullName>
    </recommendedName>
</protein>